<comment type="caution">
    <text evidence="2">The sequence shown here is derived from an EMBL/GenBank/DDBJ whole genome shotgun (WGS) entry which is preliminary data.</text>
</comment>
<dbReference type="RefSeq" id="WP_206927808.1">
    <property type="nucleotide sequence ID" value="NZ_JAEKJW010000002.1"/>
</dbReference>
<evidence type="ECO:0000313" key="2">
    <source>
        <dbReference type="EMBL" id="MBN8196535.1"/>
    </source>
</evidence>
<keyword evidence="1" id="KW-0812">Transmembrane</keyword>
<accession>A0A8I1M757</accession>
<name>A0A8I1M757_9PROT</name>
<feature type="transmembrane region" description="Helical" evidence="1">
    <location>
        <begin position="21"/>
        <end position="42"/>
    </location>
</feature>
<proteinExistence type="predicted"/>
<gene>
    <name evidence="2" type="ORF">JF547_08660</name>
</gene>
<evidence type="ECO:0000313" key="3">
    <source>
        <dbReference type="Proteomes" id="UP000664405"/>
    </source>
</evidence>
<keyword evidence="1" id="KW-0472">Membrane</keyword>
<sequence length="113" mass="12215">MPGVIDTKKAVGIKAPIKERLTIKGSCGLVWCAFLIAIFGAWQDQTKPLPDKAISDQRLFGMASFPSQSAISLPEICAGKPLEPGKYSLLLPPAFCHPAKFHPKKKPKGTKIT</sequence>
<keyword evidence="1" id="KW-1133">Transmembrane helix</keyword>
<reference evidence="2" key="1">
    <citation type="submission" date="2020-12" db="EMBL/GenBank/DDBJ databases">
        <title>Oil enriched cultivation method for isolating marine PHA-producing bacteria.</title>
        <authorList>
            <person name="Zheng W."/>
            <person name="Yu S."/>
            <person name="Huang Y."/>
        </authorList>
    </citation>
    <scope>NUCLEOTIDE SEQUENCE</scope>
    <source>
        <strain evidence="2">SY-2-3</strain>
    </source>
</reference>
<dbReference type="EMBL" id="JAEKJW010000002">
    <property type="protein sequence ID" value="MBN8196535.1"/>
    <property type="molecule type" value="Genomic_DNA"/>
</dbReference>
<dbReference type="Proteomes" id="UP000664405">
    <property type="component" value="Unassembled WGS sequence"/>
</dbReference>
<organism evidence="2 3">
    <name type="scientific">Thalassospira povalilytica</name>
    <dbReference type="NCBI Taxonomy" id="732237"/>
    <lineage>
        <taxon>Bacteria</taxon>
        <taxon>Pseudomonadati</taxon>
        <taxon>Pseudomonadota</taxon>
        <taxon>Alphaproteobacteria</taxon>
        <taxon>Rhodospirillales</taxon>
        <taxon>Thalassospiraceae</taxon>
        <taxon>Thalassospira</taxon>
    </lineage>
</organism>
<evidence type="ECO:0000256" key="1">
    <source>
        <dbReference type="SAM" id="Phobius"/>
    </source>
</evidence>
<dbReference type="AlphaFoldDB" id="A0A8I1M757"/>
<protein>
    <submittedName>
        <fullName evidence="2">Uncharacterized protein</fullName>
    </submittedName>
</protein>